<evidence type="ECO:0000313" key="2">
    <source>
        <dbReference type="EMBL" id="SUC37973.1"/>
    </source>
</evidence>
<protein>
    <recommendedName>
        <fullName evidence="1">Immunity MXAN-0049 protein domain-containing protein</fullName>
    </recommendedName>
</protein>
<dbReference type="Pfam" id="PF07791">
    <property type="entry name" value="Imm11"/>
    <property type="match status" value="1"/>
</dbReference>
<evidence type="ECO:0000313" key="3">
    <source>
        <dbReference type="Proteomes" id="UP000254235"/>
    </source>
</evidence>
<sequence length="188" mass="22269">MWYFLTTVVNKKDTLIELNGSYDKMAKYFFSDIEDKRYFENVKFSGIAQKGFTHKLLSQTDYLINARFGGIPVFSERFIERTRLYLSDKISFYPCQILLNNKSYNFFLCRIKQIMPVIDYEKSGYRILSDGNKIVDEPIIIKENVDEELLIVRDSTYKSKIIVSNLFKKIVEKEQLNVGFYNTSQSFW</sequence>
<organism evidence="2 3">
    <name type="scientific">Prevotella pallens</name>
    <dbReference type="NCBI Taxonomy" id="60133"/>
    <lineage>
        <taxon>Bacteria</taxon>
        <taxon>Pseudomonadati</taxon>
        <taxon>Bacteroidota</taxon>
        <taxon>Bacteroidia</taxon>
        <taxon>Bacteroidales</taxon>
        <taxon>Prevotellaceae</taxon>
        <taxon>Prevotella</taxon>
    </lineage>
</organism>
<dbReference type="RefSeq" id="WP_115084287.1">
    <property type="nucleotide sequence ID" value="NZ_CAUOZC010000071.1"/>
</dbReference>
<name>A0A379GBS9_9BACT</name>
<evidence type="ECO:0000259" key="1">
    <source>
        <dbReference type="Pfam" id="PF07791"/>
    </source>
</evidence>
<feature type="domain" description="Immunity MXAN-0049 protein" evidence="1">
    <location>
        <begin position="59"/>
        <end position="177"/>
    </location>
</feature>
<reference evidence="2 3" key="1">
    <citation type="submission" date="2018-06" db="EMBL/GenBank/DDBJ databases">
        <authorList>
            <consortium name="Pathogen Informatics"/>
            <person name="Doyle S."/>
        </authorList>
    </citation>
    <scope>NUCLEOTIDE SEQUENCE [LARGE SCALE GENOMIC DNA]</scope>
    <source>
        <strain evidence="2 3">NCTC13043</strain>
    </source>
</reference>
<proteinExistence type="predicted"/>
<dbReference type="AlphaFoldDB" id="A0A379GBS9"/>
<dbReference type="OrthoDB" id="1495137at2"/>
<dbReference type="InterPro" id="IPR012433">
    <property type="entry name" value="Imm11"/>
</dbReference>
<accession>A0A379GBS9</accession>
<dbReference type="Proteomes" id="UP000254235">
    <property type="component" value="Unassembled WGS sequence"/>
</dbReference>
<dbReference type="GeneID" id="78572065"/>
<gene>
    <name evidence="2" type="ORF">NCTC13043_02472</name>
</gene>
<dbReference type="EMBL" id="UGTP01000005">
    <property type="protein sequence ID" value="SUC37973.1"/>
    <property type="molecule type" value="Genomic_DNA"/>
</dbReference>